<proteinExistence type="predicted"/>
<dbReference type="Proteomes" id="UP001152888">
    <property type="component" value="Unassembled WGS sequence"/>
</dbReference>
<name>A0A9P0QGV4_ACAOB</name>
<comment type="caution">
    <text evidence="1">The sequence shown here is derived from an EMBL/GenBank/DDBJ whole genome shotgun (WGS) entry which is preliminary data.</text>
</comment>
<gene>
    <name evidence="1" type="ORF">ACAOBT_LOCUS37503</name>
</gene>
<dbReference type="AlphaFoldDB" id="A0A9P0QGV4"/>
<dbReference type="EMBL" id="CAKOFQ010010634">
    <property type="protein sequence ID" value="CAH2019934.1"/>
    <property type="molecule type" value="Genomic_DNA"/>
</dbReference>
<evidence type="ECO:0000313" key="1">
    <source>
        <dbReference type="EMBL" id="CAH2019934.1"/>
    </source>
</evidence>
<keyword evidence="2" id="KW-1185">Reference proteome</keyword>
<organism evidence="1 2">
    <name type="scientific">Acanthoscelides obtectus</name>
    <name type="common">Bean weevil</name>
    <name type="synonym">Bruchus obtectus</name>
    <dbReference type="NCBI Taxonomy" id="200917"/>
    <lineage>
        <taxon>Eukaryota</taxon>
        <taxon>Metazoa</taxon>
        <taxon>Ecdysozoa</taxon>
        <taxon>Arthropoda</taxon>
        <taxon>Hexapoda</taxon>
        <taxon>Insecta</taxon>
        <taxon>Pterygota</taxon>
        <taxon>Neoptera</taxon>
        <taxon>Endopterygota</taxon>
        <taxon>Coleoptera</taxon>
        <taxon>Polyphaga</taxon>
        <taxon>Cucujiformia</taxon>
        <taxon>Chrysomeloidea</taxon>
        <taxon>Chrysomelidae</taxon>
        <taxon>Bruchinae</taxon>
        <taxon>Bruchini</taxon>
        <taxon>Acanthoscelides</taxon>
    </lineage>
</organism>
<sequence>MWLVKRFLAVCLKNLMIYNNIEKDAFISVLNKFSNNPNTVEYLLTKVIMDT</sequence>
<reference evidence="1" key="1">
    <citation type="submission" date="2022-03" db="EMBL/GenBank/DDBJ databases">
        <authorList>
            <person name="Sayadi A."/>
        </authorList>
    </citation>
    <scope>NUCLEOTIDE SEQUENCE</scope>
</reference>
<accession>A0A9P0QGV4</accession>
<protein>
    <submittedName>
        <fullName evidence="1">Uncharacterized protein</fullName>
    </submittedName>
</protein>
<evidence type="ECO:0000313" key="2">
    <source>
        <dbReference type="Proteomes" id="UP001152888"/>
    </source>
</evidence>